<feature type="region of interest" description="Disordered" evidence="5">
    <location>
        <begin position="1"/>
        <end position="28"/>
    </location>
</feature>
<dbReference type="SUPFAM" id="SSF50475">
    <property type="entry name" value="FMN-binding split barrel"/>
    <property type="match status" value="1"/>
</dbReference>
<dbReference type="Proteomes" id="UP000620124">
    <property type="component" value="Unassembled WGS sequence"/>
</dbReference>
<evidence type="ECO:0000313" key="7">
    <source>
        <dbReference type="EMBL" id="KAF7348615.1"/>
    </source>
</evidence>
<comment type="similarity">
    <text evidence="4">Belongs to the flavoredoxin family.</text>
</comment>
<proteinExistence type="inferred from homology"/>
<evidence type="ECO:0000256" key="4">
    <source>
        <dbReference type="ARBA" id="ARBA00038054"/>
    </source>
</evidence>
<sequence length="265" mass="28977">MSDSDLPSFNTSGFKYTQSPHPSWTYGEPVTATAQGQKWAEDGEEGWKSFNTSEEDPKVIYGLCTTGIVPRPVAFVSTVAEDGSENLAPFSWFNQVSTNPCVISVSCTTSPRHKDTAQNIKATKEFTVNIISEPWVAQASSTSIDAPPSISEWTFSGLTQEPSVSVKPARVKESAFALECELLQNVEIKNAAGALATNLILGTVKYIHVRKAVLNEKGVVDPAKLKAIGRMGDITFISVKDGFRVPRRSWAQDKEEIVRRFNSSL</sequence>
<dbReference type="SMART" id="SM00903">
    <property type="entry name" value="Flavin_Reduct"/>
    <property type="match status" value="1"/>
</dbReference>
<comment type="caution">
    <text evidence="7">The sequence shown here is derived from an EMBL/GenBank/DDBJ whole genome shotgun (WGS) entry which is preliminary data.</text>
</comment>
<dbReference type="InterPro" id="IPR002563">
    <property type="entry name" value="Flavin_Rdtase-like_dom"/>
</dbReference>
<evidence type="ECO:0000313" key="8">
    <source>
        <dbReference type="Proteomes" id="UP000620124"/>
    </source>
</evidence>
<keyword evidence="8" id="KW-1185">Reference proteome</keyword>
<dbReference type="PANTHER" id="PTHR33798">
    <property type="entry name" value="FLAVOPROTEIN OXYGENASE"/>
    <property type="match status" value="1"/>
</dbReference>
<evidence type="ECO:0000256" key="3">
    <source>
        <dbReference type="ARBA" id="ARBA00022643"/>
    </source>
</evidence>
<dbReference type="Pfam" id="PF01613">
    <property type="entry name" value="Flavin_Reduct"/>
    <property type="match status" value="1"/>
</dbReference>
<protein>
    <submittedName>
        <fullName evidence="7">Flavin-Reduct domain-containing protein</fullName>
    </submittedName>
</protein>
<keyword evidence="2" id="KW-0285">Flavoprotein</keyword>
<dbReference type="AlphaFoldDB" id="A0A8H6XUV7"/>
<dbReference type="EMBL" id="JACAZI010000011">
    <property type="protein sequence ID" value="KAF7348615.1"/>
    <property type="molecule type" value="Genomic_DNA"/>
</dbReference>
<organism evidence="7 8">
    <name type="scientific">Mycena venus</name>
    <dbReference type="NCBI Taxonomy" id="2733690"/>
    <lineage>
        <taxon>Eukaryota</taxon>
        <taxon>Fungi</taxon>
        <taxon>Dikarya</taxon>
        <taxon>Basidiomycota</taxon>
        <taxon>Agaricomycotina</taxon>
        <taxon>Agaricomycetes</taxon>
        <taxon>Agaricomycetidae</taxon>
        <taxon>Agaricales</taxon>
        <taxon>Marasmiineae</taxon>
        <taxon>Mycenaceae</taxon>
        <taxon>Mycena</taxon>
    </lineage>
</organism>
<feature type="compositionally biased region" description="Polar residues" evidence="5">
    <location>
        <begin position="1"/>
        <end position="22"/>
    </location>
</feature>
<accession>A0A8H6XUV7</accession>
<dbReference type="InterPro" id="IPR012349">
    <property type="entry name" value="Split_barrel_FMN-bd"/>
</dbReference>
<name>A0A8H6XUV7_9AGAR</name>
<dbReference type="OrthoDB" id="298012at2759"/>
<evidence type="ECO:0000259" key="6">
    <source>
        <dbReference type="SMART" id="SM00903"/>
    </source>
</evidence>
<comment type="cofactor">
    <cofactor evidence="1">
        <name>FMN</name>
        <dbReference type="ChEBI" id="CHEBI:58210"/>
    </cofactor>
</comment>
<feature type="domain" description="Flavin reductase like" evidence="6">
    <location>
        <begin position="66"/>
        <end position="221"/>
    </location>
</feature>
<evidence type="ECO:0000256" key="5">
    <source>
        <dbReference type="SAM" id="MobiDB-lite"/>
    </source>
</evidence>
<evidence type="ECO:0000256" key="2">
    <source>
        <dbReference type="ARBA" id="ARBA00022630"/>
    </source>
</evidence>
<gene>
    <name evidence="7" type="ORF">MVEN_01379500</name>
</gene>
<evidence type="ECO:0000256" key="1">
    <source>
        <dbReference type="ARBA" id="ARBA00001917"/>
    </source>
</evidence>
<dbReference type="PANTHER" id="PTHR33798:SF5">
    <property type="entry name" value="FLAVIN REDUCTASE LIKE DOMAIN-CONTAINING PROTEIN"/>
    <property type="match status" value="1"/>
</dbReference>
<dbReference type="Gene3D" id="2.30.110.10">
    <property type="entry name" value="Electron Transport, Fmn-binding Protein, Chain A"/>
    <property type="match status" value="1"/>
</dbReference>
<reference evidence="7" key="1">
    <citation type="submission" date="2020-05" db="EMBL/GenBank/DDBJ databases">
        <title>Mycena genomes resolve the evolution of fungal bioluminescence.</title>
        <authorList>
            <person name="Tsai I.J."/>
        </authorList>
    </citation>
    <scope>NUCLEOTIDE SEQUENCE</scope>
    <source>
        <strain evidence="7">CCC161011</strain>
    </source>
</reference>
<dbReference type="GO" id="GO:0010181">
    <property type="term" value="F:FMN binding"/>
    <property type="evidence" value="ECO:0007669"/>
    <property type="project" value="InterPro"/>
</dbReference>
<keyword evidence="3" id="KW-0288">FMN</keyword>